<organism evidence="3">
    <name type="scientific">Streptomyces sp. SID7499</name>
    <dbReference type="NCBI Taxonomy" id="2706086"/>
    <lineage>
        <taxon>Bacteria</taxon>
        <taxon>Bacillati</taxon>
        <taxon>Actinomycetota</taxon>
        <taxon>Actinomycetes</taxon>
        <taxon>Kitasatosporales</taxon>
        <taxon>Streptomycetaceae</taxon>
        <taxon>Streptomyces</taxon>
    </lineage>
</organism>
<name>A0A6G3XLY1_9ACTN</name>
<feature type="compositionally biased region" description="Basic residues" evidence="1">
    <location>
        <begin position="678"/>
        <end position="689"/>
    </location>
</feature>
<gene>
    <name evidence="3" type="ORF">G3M58_71535</name>
</gene>
<dbReference type="AlphaFoldDB" id="A0A6G3XLY1"/>
<sequence length="703" mass="79124">MPPPARVSRALGDVLVLLLQLPAVDLLRLDQRRLLLSHLAARWLSFKKREVSDGEKAAWKESLIQLATDLVSAGRGDVRMLVECEPEGADAPVDVVLVGRHPETDRESVLLVELKRWSSVSHSAKRPERVEVPGYASPKPHPSDQLQATYDFFTGDEGPLKGMQIEYAGLSYLHNAHDSDVAPLFSARTSTGPHALTITADTRASLLDELRERFAENGSASAAERVLQRLAIRTTPLLTAMMSSRGEDTVFTLRGEQRRVFRDIRLAVERLPADEERAVFIVEGGAGSGKSAIGLELLQHFSAAGQSVKYASGSRAFDAAMKRHVGYGDGEFQDRFAFFSSFITPPQPPLDLLICDEAHRLRVRSTSRYLPKEQWGKQPQVDDLLDAARVTVFLLDGRQVVRPDEVGTADLIRVAAESRHTTPRMYELHKQFRCGGSDRYRDWVHDLLGISDREPDTWIPDGLMHVEVADSPQELERIILEESEAGASARMVAGFCWPWTPLRKDKTLESDVRIGDWHRPWNVKGDKPGANDAPPAKLWGVRREGVGQIGCVYSAQGLEWDWCGVIMGDDMVWREDHWEYRRAALTRDKESGVWRVRTPGSADESIRSKNNERFDECVRNAYHVLMTRASRATVLYSTDAETQAYLRKMVGPVEDDGLRPTWDRLPPEARGVRLPSVPKRRHRRRKRTKVGPQDLQLSFEFLS</sequence>
<reference evidence="3" key="1">
    <citation type="submission" date="2020-01" db="EMBL/GenBank/DDBJ databases">
        <title>Insect and environment-associated Actinomycetes.</title>
        <authorList>
            <person name="Currrie C."/>
            <person name="Chevrette M."/>
            <person name="Carlson C."/>
            <person name="Stubbendieck R."/>
            <person name="Wendt-Pienkowski E."/>
        </authorList>
    </citation>
    <scope>NUCLEOTIDE SEQUENCE</scope>
    <source>
        <strain evidence="3">SID7499</strain>
    </source>
</reference>
<proteinExistence type="predicted"/>
<dbReference type="EMBL" id="JAAGMN010007565">
    <property type="protein sequence ID" value="NEE18796.1"/>
    <property type="molecule type" value="Genomic_DNA"/>
</dbReference>
<evidence type="ECO:0000313" key="3">
    <source>
        <dbReference type="EMBL" id="NEE18796.1"/>
    </source>
</evidence>
<evidence type="ECO:0000259" key="2">
    <source>
        <dbReference type="Pfam" id="PF09848"/>
    </source>
</evidence>
<dbReference type="InterPro" id="IPR018647">
    <property type="entry name" value="SLFN_3-like_DNA/RNA_helicase"/>
</dbReference>
<accession>A0A6G3XLY1</accession>
<dbReference type="SUPFAM" id="SSF52540">
    <property type="entry name" value="P-loop containing nucleoside triphosphate hydrolases"/>
    <property type="match status" value="1"/>
</dbReference>
<protein>
    <submittedName>
        <fullName evidence="3">DUF2075 domain-containing protein</fullName>
    </submittedName>
</protein>
<feature type="region of interest" description="Disordered" evidence="1">
    <location>
        <begin position="123"/>
        <end position="145"/>
    </location>
</feature>
<feature type="domain" description="Schlafen group 3-like DNA/RNA helicase" evidence="2">
    <location>
        <begin position="277"/>
        <end position="639"/>
    </location>
</feature>
<evidence type="ECO:0000256" key="1">
    <source>
        <dbReference type="SAM" id="MobiDB-lite"/>
    </source>
</evidence>
<dbReference type="InterPro" id="IPR027417">
    <property type="entry name" value="P-loop_NTPase"/>
</dbReference>
<feature type="region of interest" description="Disordered" evidence="1">
    <location>
        <begin position="669"/>
        <end position="690"/>
    </location>
</feature>
<dbReference type="Pfam" id="PF09848">
    <property type="entry name" value="SLFN-g3_helicase"/>
    <property type="match status" value="1"/>
</dbReference>
<comment type="caution">
    <text evidence="3">The sequence shown here is derived from an EMBL/GenBank/DDBJ whole genome shotgun (WGS) entry which is preliminary data.</text>
</comment>